<evidence type="ECO:0000313" key="2">
    <source>
        <dbReference type="EMBL" id="MBX4336349.1"/>
    </source>
</evidence>
<gene>
    <name evidence="2" type="ORF">K3248_07080</name>
</gene>
<comment type="caution">
    <text evidence="2">The sequence shown here is derived from an EMBL/GenBank/DDBJ whole genome shotgun (WGS) entry which is preliminary data.</text>
</comment>
<evidence type="ECO:0000256" key="1">
    <source>
        <dbReference type="SAM" id="Phobius"/>
    </source>
</evidence>
<reference evidence="2 3" key="1">
    <citation type="submission" date="2021-08" db="EMBL/GenBank/DDBJ databases">
        <title>Bartonella raoulti 094 sp. nov.</title>
        <authorList>
            <person name="Zgheib R."/>
            <person name="Hammoud A."/>
        </authorList>
    </citation>
    <scope>NUCLEOTIDE SEQUENCE [LARGE SCALE GENOMIC DNA]</scope>
    <source>
        <strain evidence="2 3">094</strain>
    </source>
</reference>
<keyword evidence="3" id="KW-1185">Reference proteome</keyword>
<proteinExistence type="predicted"/>
<keyword evidence="1" id="KW-0812">Transmembrane</keyword>
<feature type="transmembrane region" description="Helical" evidence="1">
    <location>
        <begin position="64"/>
        <end position="91"/>
    </location>
</feature>
<name>A0ABS7I633_9HYPH</name>
<keyword evidence="1" id="KW-1133">Transmembrane helix</keyword>
<keyword evidence="1" id="KW-0472">Membrane</keyword>
<feature type="transmembrane region" description="Helical" evidence="1">
    <location>
        <begin position="111"/>
        <end position="131"/>
    </location>
</feature>
<dbReference type="Proteomes" id="UP000746918">
    <property type="component" value="Unassembled WGS sequence"/>
</dbReference>
<protein>
    <submittedName>
        <fullName evidence="2">Uncharacterized protein</fullName>
    </submittedName>
</protein>
<organism evidence="2 3">
    <name type="scientific">Bartonella raoultii</name>
    <dbReference type="NCBI Taxonomy" id="1457020"/>
    <lineage>
        <taxon>Bacteria</taxon>
        <taxon>Pseudomonadati</taxon>
        <taxon>Pseudomonadota</taxon>
        <taxon>Alphaproteobacteria</taxon>
        <taxon>Hyphomicrobiales</taxon>
        <taxon>Bartonellaceae</taxon>
        <taxon>Bartonella</taxon>
    </lineage>
</organism>
<accession>A0ABS7I633</accession>
<sequence length="158" mass="18235">MCLLKRPLVKNRKRGNINMITDKPQAEHESFKIHENAQYRDVKEESKVCSFKKTMMLSKTDYKIIFCITIVMLILGSIRAVSLPIFLFGLFSGRIYVGGGGFFDFIVFLPTFIWGLSIIFLPVVLVLHFILDKRLKKMLQKLEKSSKQQSKSGTVEKR</sequence>
<dbReference type="EMBL" id="JAIFRO010000007">
    <property type="protein sequence ID" value="MBX4336349.1"/>
    <property type="molecule type" value="Genomic_DNA"/>
</dbReference>
<evidence type="ECO:0000313" key="3">
    <source>
        <dbReference type="Proteomes" id="UP000746918"/>
    </source>
</evidence>